<evidence type="ECO:0000259" key="9">
    <source>
        <dbReference type="Pfam" id="PF02811"/>
    </source>
</evidence>
<evidence type="ECO:0000256" key="1">
    <source>
        <dbReference type="ARBA" id="ARBA00004970"/>
    </source>
</evidence>
<protein>
    <recommendedName>
        <fullName evidence="3 8">Histidinol-phosphatase</fullName>
        <shortName evidence="8">HolPase</shortName>
        <ecNumber evidence="3 8">3.1.3.15</ecNumber>
    </recommendedName>
</protein>
<dbReference type="InterPro" id="IPR010140">
    <property type="entry name" value="Histidinol_P_phosphatase_HisJ"/>
</dbReference>
<keyword evidence="4 8" id="KW-0028">Amino-acid biosynthesis</keyword>
<evidence type="ECO:0000256" key="7">
    <source>
        <dbReference type="ARBA" id="ARBA00049158"/>
    </source>
</evidence>
<comment type="pathway">
    <text evidence="1 8">Amino-acid biosynthesis; L-histidine biosynthesis; L-histidine from 5-phospho-alpha-D-ribose 1-diphosphate: step 8/9.</text>
</comment>
<dbReference type="Pfam" id="PF02811">
    <property type="entry name" value="PHP"/>
    <property type="match status" value="1"/>
</dbReference>
<accession>A0A096BE55</accession>
<evidence type="ECO:0000256" key="8">
    <source>
        <dbReference type="RuleBase" id="RU366003"/>
    </source>
</evidence>
<proteinExistence type="inferred from homology"/>
<dbReference type="GO" id="GO:0004401">
    <property type="term" value="F:histidinol-phosphatase activity"/>
    <property type="evidence" value="ECO:0007669"/>
    <property type="project" value="UniProtKB-UniRule"/>
</dbReference>
<evidence type="ECO:0000313" key="11">
    <source>
        <dbReference type="Proteomes" id="UP000029622"/>
    </source>
</evidence>
<name>A0A096BE55_9FIRM</name>
<keyword evidence="6 8" id="KW-0368">Histidine biosynthesis</keyword>
<dbReference type="Proteomes" id="UP000029622">
    <property type="component" value="Unassembled WGS sequence"/>
</dbReference>
<dbReference type="AlphaFoldDB" id="A0A096BE55"/>
<evidence type="ECO:0000256" key="4">
    <source>
        <dbReference type="ARBA" id="ARBA00022605"/>
    </source>
</evidence>
<comment type="caution">
    <text evidence="10">The sequence shown here is derived from an EMBL/GenBank/DDBJ whole genome shotgun (WGS) entry which is preliminary data.</text>
</comment>
<dbReference type="UniPathway" id="UPA00031">
    <property type="reaction ID" value="UER00013"/>
</dbReference>
<feature type="domain" description="PHP" evidence="9">
    <location>
        <begin position="4"/>
        <end position="201"/>
    </location>
</feature>
<dbReference type="STRING" id="1156417.Y919_12050"/>
<reference evidence="10 11" key="1">
    <citation type="submission" date="2013-12" db="EMBL/GenBank/DDBJ databases">
        <title>Draft genome sequence of Caloranaerobacter sp. H53214.</title>
        <authorList>
            <person name="Jiang L.J."/>
            <person name="Shao Z.Z."/>
            <person name="Long M.N."/>
        </authorList>
    </citation>
    <scope>NUCLEOTIDE SEQUENCE [LARGE SCALE GENOMIC DNA]</scope>
    <source>
        <strain evidence="10 11">H53214</strain>
    </source>
</reference>
<dbReference type="InterPro" id="IPR016195">
    <property type="entry name" value="Pol/histidinol_Pase-like"/>
</dbReference>
<organism evidence="10 11">
    <name type="scientific">Caloranaerobacter azorensis H53214</name>
    <dbReference type="NCBI Taxonomy" id="1156417"/>
    <lineage>
        <taxon>Bacteria</taxon>
        <taxon>Bacillati</taxon>
        <taxon>Bacillota</taxon>
        <taxon>Tissierellia</taxon>
        <taxon>Tissierellales</taxon>
        <taxon>Thermohalobacteraceae</taxon>
        <taxon>Caloranaerobacter</taxon>
    </lineage>
</organism>
<dbReference type="Gene3D" id="3.20.20.140">
    <property type="entry name" value="Metal-dependent hydrolases"/>
    <property type="match status" value="1"/>
</dbReference>
<dbReference type="PANTHER" id="PTHR21039:SF0">
    <property type="entry name" value="HISTIDINOL-PHOSPHATASE"/>
    <property type="match status" value="1"/>
</dbReference>
<dbReference type="EMBL" id="AZTB01000114">
    <property type="protein sequence ID" value="KGG79440.1"/>
    <property type="molecule type" value="Genomic_DNA"/>
</dbReference>
<dbReference type="EC" id="3.1.3.15" evidence="3 8"/>
<evidence type="ECO:0000313" key="10">
    <source>
        <dbReference type="EMBL" id="KGG79440.1"/>
    </source>
</evidence>
<comment type="catalytic activity">
    <reaction evidence="7 8">
        <text>L-histidinol phosphate + H2O = L-histidinol + phosphate</text>
        <dbReference type="Rhea" id="RHEA:14465"/>
        <dbReference type="ChEBI" id="CHEBI:15377"/>
        <dbReference type="ChEBI" id="CHEBI:43474"/>
        <dbReference type="ChEBI" id="CHEBI:57699"/>
        <dbReference type="ChEBI" id="CHEBI:57980"/>
        <dbReference type="EC" id="3.1.3.15"/>
    </reaction>
</comment>
<dbReference type="InterPro" id="IPR004013">
    <property type="entry name" value="PHP_dom"/>
</dbReference>
<evidence type="ECO:0000256" key="6">
    <source>
        <dbReference type="ARBA" id="ARBA00023102"/>
    </source>
</evidence>
<evidence type="ECO:0000256" key="3">
    <source>
        <dbReference type="ARBA" id="ARBA00013085"/>
    </source>
</evidence>
<evidence type="ECO:0000256" key="2">
    <source>
        <dbReference type="ARBA" id="ARBA00009152"/>
    </source>
</evidence>
<dbReference type="PANTHER" id="PTHR21039">
    <property type="entry name" value="HISTIDINOL PHOSPHATASE-RELATED"/>
    <property type="match status" value="1"/>
</dbReference>
<dbReference type="SUPFAM" id="SSF89550">
    <property type="entry name" value="PHP domain-like"/>
    <property type="match status" value="1"/>
</dbReference>
<dbReference type="GO" id="GO:0000105">
    <property type="term" value="P:L-histidine biosynthetic process"/>
    <property type="evidence" value="ECO:0007669"/>
    <property type="project" value="UniProtKB-UniRule"/>
</dbReference>
<gene>
    <name evidence="10" type="ORF">Y919_12050</name>
</gene>
<dbReference type="GO" id="GO:0005737">
    <property type="term" value="C:cytoplasm"/>
    <property type="evidence" value="ECO:0007669"/>
    <property type="project" value="TreeGrafter"/>
</dbReference>
<comment type="similarity">
    <text evidence="2 8">Belongs to the PHP hydrolase family. HisK subfamily.</text>
</comment>
<sequence length="254" mass="30337">MIDGHVHIEKGDYTVDWIKKIVRYACERGISEINILEHSYKFKEFERVYEKIASYNEYQKSWLNERMKLFLDQYEKLIMEVRKNKFPIKINFGLEVCFIEGTENIVKDIIGKFDWDFMTGSVHWIDGWGFDHKKEFWEGKCVDRVYKRYYEIMKSLIKSGLFDILAHPDSIKCFGYYPSFDLEETYIEIADLLNQYDMYAEQSGGLYLNYGHKELGMNSKLYNIFKKKNVKIITTSDAHRPEDTGKYIKELSEL</sequence>
<evidence type="ECO:0000256" key="5">
    <source>
        <dbReference type="ARBA" id="ARBA00022801"/>
    </source>
</evidence>
<keyword evidence="5 8" id="KW-0378">Hydrolase</keyword>